<dbReference type="GO" id="GO:0005737">
    <property type="term" value="C:cytoplasm"/>
    <property type="evidence" value="ECO:0007669"/>
    <property type="project" value="TreeGrafter"/>
</dbReference>
<dbReference type="PRINTS" id="PR00069">
    <property type="entry name" value="ALDKETRDTASE"/>
</dbReference>
<proteinExistence type="predicted"/>
<dbReference type="PANTHER" id="PTHR43625">
    <property type="entry name" value="AFLATOXIN B1 ALDEHYDE REDUCTASE"/>
    <property type="match status" value="1"/>
</dbReference>
<sequence length="291" mass="31883">MQQVTLGRTGRRVARVGLGGMPLSISGRPERAQGLEVVRRAVELGVTLIDTADVYCLDESDVGHNEALVAEALAAVPHRDDVVVATKGGLVRPGGRWESDARPGQLRRACEHSLRMLGTDRIDLYQLHRPDPAVPFADSVGEIARLRDEGKVRAVGLSNVSLMQLRTAEGIVPITSVQNRYNPWDRSSELEGLIRYCDQHAVTFLPYSPVGGGRRVKLLRESEELRRIGGEHGATPEELVLAWILGVSPSIVIIPGASRTASIESSVRAEALRLDERTRRELEDAFRALPE</sequence>
<dbReference type="InterPro" id="IPR020471">
    <property type="entry name" value="AKR"/>
</dbReference>
<dbReference type="AlphaFoldDB" id="A0A841H2C6"/>
<protein>
    <submittedName>
        <fullName evidence="3">Aryl-alcohol dehydrogenase-like predicted oxidoreductase</fullName>
    </submittedName>
</protein>
<dbReference type="InterPro" id="IPR023210">
    <property type="entry name" value="NADP_OxRdtase_dom"/>
</dbReference>
<dbReference type="InterPro" id="IPR050791">
    <property type="entry name" value="Aldo-Keto_reductase"/>
</dbReference>
<dbReference type="SUPFAM" id="SSF51430">
    <property type="entry name" value="NAD(P)-linked oxidoreductase"/>
    <property type="match status" value="1"/>
</dbReference>
<keyword evidence="1" id="KW-0560">Oxidoreductase</keyword>
<feature type="domain" description="NADP-dependent oxidoreductase" evidence="2">
    <location>
        <begin position="16"/>
        <end position="282"/>
    </location>
</feature>
<dbReference type="Gene3D" id="3.20.20.100">
    <property type="entry name" value="NADP-dependent oxidoreductase domain"/>
    <property type="match status" value="1"/>
</dbReference>
<dbReference type="PANTHER" id="PTHR43625:SF40">
    <property type="entry name" value="ALDO-KETO REDUCTASE YAKC [NADP(+)]"/>
    <property type="match status" value="1"/>
</dbReference>
<dbReference type="InterPro" id="IPR036812">
    <property type="entry name" value="NAD(P)_OxRdtase_dom_sf"/>
</dbReference>
<evidence type="ECO:0000256" key="1">
    <source>
        <dbReference type="ARBA" id="ARBA00023002"/>
    </source>
</evidence>
<name>A0A841H2C6_9BACT</name>
<comment type="caution">
    <text evidence="3">The sequence shown here is derived from an EMBL/GenBank/DDBJ whole genome shotgun (WGS) entry which is preliminary data.</text>
</comment>
<gene>
    <name evidence="3" type="ORF">HNQ61_003785</name>
</gene>
<evidence type="ECO:0000259" key="2">
    <source>
        <dbReference type="Pfam" id="PF00248"/>
    </source>
</evidence>
<reference evidence="3 4" key="1">
    <citation type="submission" date="2020-08" db="EMBL/GenBank/DDBJ databases">
        <title>Genomic Encyclopedia of Type Strains, Phase IV (KMG-IV): sequencing the most valuable type-strain genomes for metagenomic binning, comparative biology and taxonomic classification.</title>
        <authorList>
            <person name="Goeker M."/>
        </authorList>
    </citation>
    <scope>NUCLEOTIDE SEQUENCE [LARGE SCALE GENOMIC DNA]</scope>
    <source>
        <strain evidence="3 4">DSM 29007</strain>
    </source>
</reference>
<dbReference type="EMBL" id="JACHIA010000012">
    <property type="protein sequence ID" value="MBB6072124.1"/>
    <property type="molecule type" value="Genomic_DNA"/>
</dbReference>
<dbReference type="RefSeq" id="WP_170034732.1">
    <property type="nucleotide sequence ID" value="NZ_JABDTL010000001.1"/>
</dbReference>
<keyword evidence="4" id="KW-1185">Reference proteome</keyword>
<dbReference type="GO" id="GO:0016491">
    <property type="term" value="F:oxidoreductase activity"/>
    <property type="evidence" value="ECO:0007669"/>
    <property type="project" value="UniProtKB-KW"/>
</dbReference>
<dbReference type="CDD" id="cd19088">
    <property type="entry name" value="AKR_AKR13B1"/>
    <property type="match status" value="1"/>
</dbReference>
<accession>A0A841H2C6</accession>
<dbReference type="Proteomes" id="UP000582837">
    <property type="component" value="Unassembled WGS sequence"/>
</dbReference>
<evidence type="ECO:0000313" key="3">
    <source>
        <dbReference type="EMBL" id="MBB6072124.1"/>
    </source>
</evidence>
<dbReference type="Pfam" id="PF00248">
    <property type="entry name" value="Aldo_ket_red"/>
    <property type="match status" value="1"/>
</dbReference>
<organism evidence="3 4">
    <name type="scientific">Longimicrobium terrae</name>
    <dbReference type="NCBI Taxonomy" id="1639882"/>
    <lineage>
        <taxon>Bacteria</taxon>
        <taxon>Pseudomonadati</taxon>
        <taxon>Gemmatimonadota</taxon>
        <taxon>Longimicrobiia</taxon>
        <taxon>Longimicrobiales</taxon>
        <taxon>Longimicrobiaceae</taxon>
        <taxon>Longimicrobium</taxon>
    </lineage>
</organism>
<evidence type="ECO:0000313" key="4">
    <source>
        <dbReference type="Proteomes" id="UP000582837"/>
    </source>
</evidence>